<dbReference type="EMBL" id="KK120565">
    <property type="protein sequence ID" value="KFM78574.1"/>
    <property type="molecule type" value="Genomic_DNA"/>
</dbReference>
<dbReference type="PROSITE" id="PS51279">
    <property type="entry name" value="BCNT_C"/>
    <property type="match status" value="1"/>
</dbReference>
<keyword evidence="6" id="KW-1185">Reference proteome</keyword>
<reference evidence="5 6" key="1">
    <citation type="submission" date="2013-11" db="EMBL/GenBank/DDBJ databases">
        <title>Genome sequencing of Stegodyphus mimosarum.</title>
        <authorList>
            <person name="Bechsgaard J."/>
        </authorList>
    </citation>
    <scope>NUCLEOTIDE SEQUENCE [LARGE SCALE GENOMIC DNA]</scope>
</reference>
<dbReference type="GO" id="GO:0000812">
    <property type="term" value="C:Swr1 complex"/>
    <property type="evidence" value="ECO:0007669"/>
    <property type="project" value="TreeGrafter"/>
</dbReference>
<dbReference type="AlphaFoldDB" id="A0A087UMI5"/>
<evidence type="ECO:0000256" key="3">
    <source>
        <dbReference type="SAM" id="MobiDB-lite"/>
    </source>
</evidence>
<gene>
    <name evidence="5" type="ORF">X975_12028</name>
</gene>
<feature type="region of interest" description="Disordered" evidence="3">
    <location>
        <begin position="1"/>
        <end position="21"/>
    </location>
</feature>
<feature type="domain" description="BCNT-C" evidence="4">
    <location>
        <begin position="161"/>
        <end position="240"/>
    </location>
</feature>
<dbReference type="STRING" id="407821.A0A087UMI5"/>
<dbReference type="InterPro" id="IPR027124">
    <property type="entry name" value="Swc5/CFDP1/2"/>
</dbReference>
<sequence>MMMSLSGSDDEDSDYVPSDDDLKNTKCAKRNFSEMVCNKELILSESTKSKTGKERISIESDEVSQMREKQRAESIWKNFINDVKDSSTTKKDINATTAEKSNDLQNVSNEVCNCAGKAVAKLKSVDRNSVQLRNPVLKVPTIKMKNVIMNKCDSFNVRSHLKLCRDLHFVIENFSKKRKMTTLQKSSYDWDLFKKSENIEDDLKIYNRGKRGYLEKQAFLQRSNIREFELEKKARISKAK</sequence>
<evidence type="ECO:0000259" key="4">
    <source>
        <dbReference type="PROSITE" id="PS51279"/>
    </source>
</evidence>
<dbReference type="PANTHER" id="PTHR48407:SF1">
    <property type="entry name" value="CRANIOFACIAL DEVELOPMENT PROTEIN 1"/>
    <property type="match status" value="1"/>
</dbReference>
<evidence type="ECO:0000256" key="1">
    <source>
        <dbReference type="ARBA" id="ARBA00019033"/>
    </source>
</evidence>
<feature type="compositionally biased region" description="Acidic residues" evidence="3">
    <location>
        <begin position="8"/>
        <end position="19"/>
    </location>
</feature>
<proteinExistence type="predicted"/>
<feature type="non-terminal residue" evidence="5">
    <location>
        <position position="240"/>
    </location>
</feature>
<evidence type="ECO:0000313" key="6">
    <source>
        <dbReference type="Proteomes" id="UP000054359"/>
    </source>
</evidence>
<accession>A0A087UMI5</accession>
<protein>
    <recommendedName>
        <fullName evidence="1">Craniofacial development protein 1</fullName>
    </recommendedName>
    <alternativeName>
        <fullName evidence="2">Bucentaur</fullName>
    </alternativeName>
</protein>
<dbReference type="InterPro" id="IPR011421">
    <property type="entry name" value="BCNT-C"/>
</dbReference>
<dbReference type="PANTHER" id="PTHR48407">
    <property type="entry name" value="CRANIOFACIAL DEVELOPMENT PROTEIN 1"/>
    <property type="match status" value="1"/>
</dbReference>
<organism evidence="5 6">
    <name type="scientific">Stegodyphus mimosarum</name>
    <name type="common">African social velvet spider</name>
    <dbReference type="NCBI Taxonomy" id="407821"/>
    <lineage>
        <taxon>Eukaryota</taxon>
        <taxon>Metazoa</taxon>
        <taxon>Ecdysozoa</taxon>
        <taxon>Arthropoda</taxon>
        <taxon>Chelicerata</taxon>
        <taxon>Arachnida</taxon>
        <taxon>Araneae</taxon>
        <taxon>Araneomorphae</taxon>
        <taxon>Entelegynae</taxon>
        <taxon>Eresoidea</taxon>
        <taxon>Eresidae</taxon>
        <taxon>Stegodyphus</taxon>
    </lineage>
</organism>
<evidence type="ECO:0000313" key="5">
    <source>
        <dbReference type="EMBL" id="KFM78574.1"/>
    </source>
</evidence>
<dbReference type="OrthoDB" id="445677at2759"/>
<dbReference type="Pfam" id="PF07572">
    <property type="entry name" value="BCNT"/>
    <property type="match status" value="1"/>
</dbReference>
<name>A0A087UMI5_STEMI</name>
<dbReference type="Proteomes" id="UP000054359">
    <property type="component" value="Unassembled WGS sequence"/>
</dbReference>
<evidence type="ECO:0000256" key="2">
    <source>
        <dbReference type="ARBA" id="ARBA00030244"/>
    </source>
</evidence>